<evidence type="ECO:0000313" key="3">
    <source>
        <dbReference type="Proteomes" id="UP000799118"/>
    </source>
</evidence>
<dbReference type="EMBL" id="ML769857">
    <property type="protein sequence ID" value="KAE9386677.1"/>
    <property type="molecule type" value="Genomic_DNA"/>
</dbReference>
<feature type="region of interest" description="Disordered" evidence="1">
    <location>
        <begin position="343"/>
        <end position="381"/>
    </location>
</feature>
<feature type="region of interest" description="Disordered" evidence="1">
    <location>
        <begin position="1"/>
        <end position="36"/>
    </location>
</feature>
<feature type="compositionally biased region" description="Basic and acidic residues" evidence="1">
    <location>
        <begin position="370"/>
        <end position="381"/>
    </location>
</feature>
<proteinExistence type="predicted"/>
<organism evidence="2 3">
    <name type="scientific">Gymnopus androsaceus JB14</name>
    <dbReference type="NCBI Taxonomy" id="1447944"/>
    <lineage>
        <taxon>Eukaryota</taxon>
        <taxon>Fungi</taxon>
        <taxon>Dikarya</taxon>
        <taxon>Basidiomycota</taxon>
        <taxon>Agaricomycotina</taxon>
        <taxon>Agaricomycetes</taxon>
        <taxon>Agaricomycetidae</taxon>
        <taxon>Agaricales</taxon>
        <taxon>Marasmiineae</taxon>
        <taxon>Omphalotaceae</taxon>
        <taxon>Gymnopus</taxon>
    </lineage>
</organism>
<accession>A0A6A4GN28</accession>
<dbReference type="AlphaFoldDB" id="A0A6A4GN28"/>
<name>A0A6A4GN28_9AGAR</name>
<feature type="region of interest" description="Disordered" evidence="1">
    <location>
        <begin position="105"/>
        <end position="229"/>
    </location>
</feature>
<feature type="compositionally biased region" description="Basic and acidic residues" evidence="1">
    <location>
        <begin position="280"/>
        <end position="294"/>
    </location>
</feature>
<protein>
    <submittedName>
        <fullName evidence="2">Uncharacterized protein</fullName>
    </submittedName>
</protein>
<dbReference type="Proteomes" id="UP000799118">
    <property type="component" value="Unassembled WGS sequence"/>
</dbReference>
<keyword evidence="3" id="KW-1185">Reference proteome</keyword>
<feature type="compositionally biased region" description="Basic and acidic residues" evidence="1">
    <location>
        <begin position="343"/>
        <end position="355"/>
    </location>
</feature>
<evidence type="ECO:0000313" key="2">
    <source>
        <dbReference type="EMBL" id="KAE9386677.1"/>
    </source>
</evidence>
<gene>
    <name evidence="2" type="ORF">BT96DRAFT_1005846</name>
</gene>
<feature type="region of interest" description="Disordered" evidence="1">
    <location>
        <begin position="52"/>
        <end position="74"/>
    </location>
</feature>
<sequence length="463" mass="49260">MEQGPGIRLALPPPPTRTSAASGSKSNLHGAEANTNSDLDSITAMANVDANASSGLNTRNDSGEANIVKEGPYRCTIRSRARAGRGSKSQSFGASNIGVVEGESAAEANADVDARSATTVETGPNTMMTTRSRTRSSRNSAQIPTGLPTPTPTGIISTSTDVNVDQKDNVSKPRPSSENQDDAGAGTGRGRYSAEAKRKGKAKEPEQRQSRERERDRNQSKSRTQSIIGLMAAVANETTASSSSSVLAEARVNAIADMLARAFEGRALEVAERRKGKGKTGADTDASEKKDDAIEYKRWGKDDVEERLGSGSESKVQAQDDGKRGRTLYPSLNFTFGVRGQEESPSHIFSERGEDFGGCAGGSKSSSSNETERERGRAGGEWEEIGRTKALGMEKLLFIASRNLPGNGVYHSFPFKLPIATFLSQFHILPLSTSSGLLAIHSFSLSSSVLMLFAGEFELLESA</sequence>
<feature type="compositionally biased region" description="Basic and acidic residues" evidence="1">
    <location>
        <begin position="192"/>
        <end position="219"/>
    </location>
</feature>
<feature type="compositionally biased region" description="Polar residues" evidence="1">
    <location>
        <begin position="17"/>
        <end position="36"/>
    </location>
</feature>
<feature type="region of interest" description="Disordered" evidence="1">
    <location>
        <begin position="271"/>
        <end position="294"/>
    </location>
</feature>
<feature type="region of interest" description="Disordered" evidence="1">
    <location>
        <begin position="305"/>
        <end position="324"/>
    </location>
</feature>
<evidence type="ECO:0000256" key="1">
    <source>
        <dbReference type="SAM" id="MobiDB-lite"/>
    </source>
</evidence>
<feature type="compositionally biased region" description="Low complexity" evidence="1">
    <location>
        <begin position="125"/>
        <end position="160"/>
    </location>
</feature>
<reference evidence="2" key="1">
    <citation type="journal article" date="2019" name="Environ. Microbiol.">
        <title>Fungal ecological strategies reflected in gene transcription - a case study of two litter decomposers.</title>
        <authorList>
            <person name="Barbi F."/>
            <person name="Kohler A."/>
            <person name="Barry K."/>
            <person name="Baskaran P."/>
            <person name="Daum C."/>
            <person name="Fauchery L."/>
            <person name="Ihrmark K."/>
            <person name="Kuo A."/>
            <person name="LaButti K."/>
            <person name="Lipzen A."/>
            <person name="Morin E."/>
            <person name="Grigoriev I.V."/>
            <person name="Henrissat B."/>
            <person name="Lindahl B."/>
            <person name="Martin F."/>
        </authorList>
    </citation>
    <scope>NUCLEOTIDE SEQUENCE</scope>
    <source>
        <strain evidence="2">JB14</strain>
    </source>
</reference>